<protein>
    <submittedName>
        <fullName evidence="2 3">Uncharacterized protein</fullName>
    </submittedName>
</protein>
<dbReference type="Gene3D" id="3.30.559.10">
    <property type="entry name" value="Chloramphenicol acetyltransferase-like domain"/>
    <property type="match status" value="2"/>
</dbReference>
<dbReference type="Gramene" id="KRH42144">
    <property type="protein sequence ID" value="KRH42144"/>
    <property type="gene ID" value="GLYMA_08G071800"/>
</dbReference>
<reference evidence="2 3" key="1">
    <citation type="journal article" date="2010" name="Nature">
        <title>Genome sequence of the palaeopolyploid soybean.</title>
        <authorList>
            <person name="Schmutz J."/>
            <person name="Cannon S.B."/>
            <person name="Schlueter J."/>
            <person name="Ma J."/>
            <person name="Mitros T."/>
            <person name="Nelson W."/>
            <person name="Hyten D.L."/>
            <person name="Song Q."/>
            <person name="Thelen J.J."/>
            <person name="Cheng J."/>
            <person name="Xu D."/>
            <person name="Hellsten U."/>
            <person name="May G.D."/>
            <person name="Yu Y."/>
            <person name="Sakurai T."/>
            <person name="Umezawa T."/>
            <person name="Bhattacharyya M.K."/>
            <person name="Sandhu D."/>
            <person name="Valliyodan B."/>
            <person name="Lindquist E."/>
            <person name="Peto M."/>
            <person name="Grant D."/>
            <person name="Shu S."/>
            <person name="Goodstein D."/>
            <person name="Barry K."/>
            <person name="Futrell-Griggs M."/>
            <person name="Abernathy B."/>
            <person name="Du J."/>
            <person name="Tian Z."/>
            <person name="Zhu L."/>
            <person name="Gill N."/>
            <person name="Joshi T."/>
            <person name="Libault M."/>
            <person name="Sethuraman A."/>
            <person name="Zhang X.-C."/>
            <person name="Shinozaki K."/>
            <person name="Nguyen H.T."/>
            <person name="Wing R.A."/>
            <person name="Cregan P."/>
            <person name="Specht J."/>
            <person name="Grimwood J."/>
            <person name="Rokhsar D."/>
            <person name="Stacey G."/>
            <person name="Shoemaker R.C."/>
            <person name="Jackson S.A."/>
        </authorList>
    </citation>
    <scope>NUCLEOTIDE SEQUENCE [LARGE SCALE GENOMIC DNA]</scope>
    <source>
        <strain evidence="3">cv. Williams 82</strain>
        <tissue evidence="2">Callus</tissue>
    </source>
</reference>
<keyword evidence="4" id="KW-1185">Reference proteome</keyword>
<reference evidence="3" key="2">
    <citation type="submission" date="2018-02" db="UniProtKB">
        <authorList>
            <consortium name="EnsemblPlants"/>
        </authorList>
    </citation>
    <scope>IDENTIFICATION</scope>
    <source>
        <strain evidence="3">Williams 82</strain>
    </source>
</reference>
<dbReference type="OMA" id="HEANFGW"/>
<dbReference type="InterPro" id="IPR023213">
    <property type="entry name" value="CAT-like_dom_sf"/>
</dbReference>
<dbReference type="EnsemblPlants" id="KRH42144">
    <property type="protein sequence ID" value="KRH42144"/>
    <property type="gene ID" value="GLYMA_08G071800"/>
</dbReference>
<name>I1KR22_SOYBN</name>
<dbReference type="GO" id="GO:0016410">
    <property type="term" value="F:N-acyltransferase activity"/>
    <property type="evidence" value="ECO:0000318"/>
    <property type="project" value="GO_Central"/>
</dbReference>
<dbReference type="Pfam" id="PF02458">
    <property type="entry name" value="Transferase"/>
    <property type="match status" value="1"/>
</dbReference>
<evidence type="ECO:0000313" key="3">
    <source>
        <dbReference type="EnsemblPlants" id="KRH42144"/>
    </source>
</evidence>
<reference evidence="2" key="3">
    <citation type="submission" date="2018-07" db="EMBL/GenBank/DDBJ databases">
        <title>WGS assembly of Glycine max.</title>
        <authorList>
            <person name="Schmutz J."/>
            <person name="Cannon S."/>
            <person name="Schlueter J."/>
            <person name="Ma J."/>
            <person name="Mitros T."/>
            <person name="Nelson W."/>
            <person name="Hyten D."/>
            <person name="Song Q."/>
            <person name="Thelen J."/>
            <person name="Cheng J."/>
            <person name="Xu D."/>
            <person name="Hellsten U."/>
            <person name="May G."/>
            <person name="Yu Y."/>
            <person name="Sakurai T."/>
            <person name="Umezawa T."/>
            <person name="Bhattacharyya M."/>
            <person name="Sandhu D."/>
            <person name="Valliyodan B."/>
            <person name="Lindquist E."/>
            <person name="Peto M."/>
            <person name="Grant D."/>
            <person name="Shu S."/>
            <person name="Goodstein D."/>
            <person name="Barry K."/>
            <person name="Futrell-Griggs M."/>
            <person name="Abernathy B."/>
            <person name="Du J."/>
            <person name="Tian Z."/>
            <person name="Zhu L."/>
            <person name="Gill N."/>
            <person name="Joshi T."/>
            <person name="Libault M."/>
            <person name="Sethuraman A."/>
            <person name="Zhang X."/>
            <person name="Shinozaki K."/>
            <person name="Nguyen H."/>
            <person name="Wing R."/>
            <person name="Cregan P."/>
            <person name="Specht J."/>
            <person name="Grimwood J."/>
            <person name="Rokhsar D."/>
            <person name="Stacey G."/>
            <person name="Shoemaker R."/>
            <person name="Jackson S."/>
        </authorList>
    </citation>
    <scope>NUCLEOTIDE SEQUENCE</scope>
    <source>
        <tissue evidence="2">Callus</tissue>
    </source>
</reference>
<dbReference type="PaxDb" id="3847-GLYMA08G07650.1"/>
<dbReference type="HOGENOM" id="CLU_848394_0_0_1"/>
<evidence type="ECO:0000313" key="2">
    <source>
        <dbReference type="EMBL" id="KRH42144.1"/>
    </source>
</evidence>
<comment type="similarity">
    <text evidence="1">Belongs to the plant acyltransferase family.</text>
</comment>
<sequence length="328" mass="37289">MRRNSSSLVLLDVIFIKPSKPTPTTILSLSTIESVSENNFFSQAAIPLTLPNLTLQKHADGKFRINCTSEGIPRLSFTIILLQDRIPFTEAICHCNLSSLHYLDVKIAKHFAMDFPSQDEFGNQYPLVLKVTKFLCRVFIFIVGWSHDVCDGTGVSQFLRAVAELKPVWERERLVGTFTSGEREHSKTQDEFDERKWQWRKYGEKRTTLTGSFVPWIYGNAIVQAFVTLTVKELNERPLLEVVKLIKDSIKETKPMKFNYESGAITVLTDWRHLAMLEKSLAGLCRILPPSNLDPSMSGGTRVYVCLPRAAMSKFKEEMKAHNSIKNA</sequence>
<dbReference type="InParanoid" id="I1KR22"/>
<proteinExistence type="inferred from homology"/>
<dbReference type="eggNOG" id="ENOG502RBEP">
    <property type="taxonomic scope" value="Eukaryota"/>
</dbReference>
<dbReference type="EMBL" id="CM000841">
    <property type="protein sequence ID" value="KRH42144.1"/>
    <property type="molecule type" value="Genomic_DNA"/>
</dbReference>
<gene>
    <name evidence="2" type="ORF">GLYMA_08G071800</name>
</gene>
<dbReference type="Proteomes" id="UP000008827">
    <property type="component" value="Chromosome 8"/>
</dbReference>
<accession>I1KR22</accession>
<evidence type="ECO:0000256" key="1">
    <source>
        <dbReference type="ARBA" id="ARBA00009861"/>
    </source>
</evidence>
<dbReference type="InterPro" id="IPR050898">
    <property type="entry name" value="Plant_acyltransferase"/>
</dbReference>
<organism evidence="3">
    <name type="scientific">Glycine max</name>
    <name type="common">Soybean</name>
    <name type="synonym">Glycine hispida</name>
    <dbReference type="NCBI Taxonomy" id="3847"/>
    <lineage>
        <taxon>Eukaryota</taxon>
        <taxon>Viridiplantae</taxon>
        <taxon>Streptophyta</taxon>
        <taxon>Embryophyta</taxon>
        <taxon>Tracheophyta</taxon>
        <taxon>Spermatophyta</taxon>
        <taxon>Magnoliopsida</taxon>
        <taxon>eudicotyledons</taxon>
        <taxon>Gunneridae</taxon>
        <taxon>Pentapetalae</taxon>
        <taxon>rosids</taxon>
        <taxon>fabids</taxon>
        <taxon>Fabales</taxon>
        <taxon>Fabaceae</taxon>
        <taxon>Papilionoideae</taxon>
        <taxon>50 kb inversion clade</taxon>
        <taxon>NPAAA clade</taxon>
        <taxon>indigoferoid/millettioid clade</taxon>
        <taxon>Phaseoleae</taxon>
        <taxon>Glycine</taxon>
        <taxon>Glycine subgen. Soja</taxon>
    </lineage>
</organism>
<dbReference type="PANTHER" id="PTHR31147:SF25">
    <property type="entry name" value="HXXXD-TYPE ACYL-TRANSFERASE FAMILY PROTEIN"/>
    <property type="match status" value="1"/>
</dbReference>
<dbReference type="AlphaFoldDB" id="I1KR22"/>
<evidence type="ECO:0000313" key="4">
    <source>
        <dbReference type="Proteomes" id="UP000008827"/>
    </source>
</evidence>
<dbReference type="PANTHER" id="PTHR31147">
    <property type="entry name" value="ACYL TRANSFERASE 4"/>
    <property type="match status" value="1"/>
</dbReference>